<dbReference type="OrthoDB" id="6694826at2759"/>
<dbReference type="Proteomes" id="UP001152888">
    <property type="component" value="Unassembled WGS sequence"/>
</dbReference>
<reference evidence="1" key="1">
    <citation type="submission" date="2022-03" db="EMBL/GenBank/DDBJ databases">
        <authorList>
            <person name="Sayadi A."/>
        </authorList>
    </citation>
    <scope>NUCLEOTIDE SEQUENCE</scope>
</reference>
<protein>
    <submittedName>
        <fullName evidence="1">Uncharacterized protein</fullName>
    </submittedName>
</protein>
<comment type="caution">
    <text evidence="1">The sequence shown here is derived from an EMBL/GenBank/DDBJ whole genome shotgun (WGS) entry which is preliminary data.</text>
</comment>
<sequence>MKKKFKSRKSKNIAEKNGQSANYRFTVNPLIKQELLHLLNKTSSTADTLEAEGVKSWSNFYIPGNFKSSVKQLAKRVGVNLYPLSTHDLMENNEFLTYLETNYSRKNTCLAYEKKLLQMLYQKQ</sequence>
<evidence type="ECO:0000313" key="2">
    <source>
        <dbReference type="Proteomes" id="UP001152888"/>
    </source>
</evidence>
<organism evidence="1 2">
    <name type="scientific">Acanthoscelides obtectus</name>
    <name type="common">Bean weevil</name>
    <name type="synonym">Bruchus obtectus</name>
    <dbReference type="NCBI Taxonomy" id="200917"/>
    <lineage>
        <taxon>Eukaryota</taxon>
        <taxon>Metazoa</taxon>
        <taxon>Ecdysozoa</taxon>
        <taxon>Arthropoda</taxon>
        <taxon>Hexapoda</taxon>
        <taxon>Insecta</taxon>
        <taxon>Pterygota</taxon>
        <taxon>Neoptera</taxon>
        <taxon>Endopterygota</taxon>
        <taxon>Coleoptera</taxon>
        <taxon>Polyphaga</taxon>
        <taxon>Cucujiformia</taxon>
        <taxon>Chrysomeloidea</taxon>
        <taxon>Chrysomelidae</taxon>
        <taxon>Bruchinae</taxon>
        <taxon>Bruchini</taxon>
        <taxon>Acanthoscelides</taxon>
    </lineage>
</organism>
<dbReference type="AlphaFoldDB" id="A0A9P0K8D1"/>
<keyword evidence="2" id="KW-1185">Reference proteome</keyword>
<dbReference type="EMBL" id="CAKOFQ010006744">
    <property type="protein sequence ID" value="CAH1967452.1"/>
    <property type="molecule type" value="Genomic_DNA"/>
</dbReference>
<proteinExistence type="predicted"/>
<accession>A0A9P0K8D1</accession>
<evidence type="ECO:0000313" key="1">
    <source>
        <dbReference type="EMBL" id="CAH1967452.1"/>
    </source>
</evidence>
<gene>
    <name evidence="1" type="ORF">ACAOBT_LOCUS7408</name>
</gene>
<name>A0A9P0K8D1_ACAOB</name>